<evidence type="ECO:0000313" key="1">
    <source>
        <dbReference type="EMBL" id="AFQ29467.1"/>
    </source>
</evidence>
<dbReference type="AntiFam" id="ANF00182">
    <property type="entry name" value="Shadow ORF (opposite rplL)"/>
</dbReference>
<keyword evidence="1" id="KW-0687">Ribonucleoprotein</keyword>
<organism evidence="1 2">
    <name type="scientific">Bacillus thuringiensis HD-789</name>
    <dbReference type="NCBI Taxonomy" id="1217737"/>
    <lineage>
        <taxon>Bacteria</taxon>
        <taxon>Bacillati</taxon>
        <taxon>Bacillota</taxon>
        <taxon>Bacilli</taxon>
        <taxon>Bacillales</taxon>
        <taxon>Bacillaceae</taxon>
        <taxon>Bacillus</taxon>
        <taxon>Bacillus cereus group</taxon>
    </lineage>
</organism>
<gene>
    <name evidence="1" type="ORF">BTF1_26525</name>
</gene>
<dbReference type="AlphaFoldDB" id="A0A9W3JTR0"/>
<accession>A0A9W3JTR0</accession>
<dbReference type="Proteomes" id="UP000005257">
    <property type="component" value="Chromosome"/>
</dbReference>
<keyword evidence="1" id="KW-0689">Ribosomal protein</keyword>
<proteinExistence type="predicted"/>
<protein>
    <submittedName>
        <fullName evidence="1">50S ribosomal protein L7/L12</fullName>
    </submittedName>
</protein>
<evidence type="ECO:0000313" key="2">
    <source>
        <dbReference type="Proteomes" id="UP000005257"/>
    </source>
</evidence>
<reference evidence="1 2" key="1">
    <citation type="journal article" date="2013" name="Genome Announc.">
        <title>Complete Genome Sequence of Bacillus thuringiensis Serovar Israelensis Strain HD-789.</title>
        <authorList>
            <person name="Doggett N.A."/>
            <person name="Stubben C.J."/>
            <person name="Chertkov O."/>
            <person name="Bruce D.C."/>
            <person name="Detter J.C."/>
            <person name="Johnson S.L."/>
            <person name="Han C.S."/>
        </authorList>
    </citation>
    <scope>NUCLEOTIDE SEQUENCE [LARGE SCALE GENOMIC DNA]</scope>
    <source>
        <strain evidence="1 2">HD-789</strain>
    </source>
</reference>
<dbReference type="GO" id="GO:0005840">
    <property type="term" value="C:ribosome"/>
    <property type="evidence" value="ECO:0007669"/>
    <property type="project" value="UniProtKB-KW"/>
</dbReference>
<name>A0A9W3JTR0_BACTU</name>
<dbReference type="KEGG" id="btn:BTF1_26525"/>
<dbReference type="EMBL" id="CP003763">
    <property type="protein sequence ID" value="AFQ29467.1"/>
    <property type="molecule type" value="Genomic_DNA"/>
</dbReference>
<sequence length="111" mass="11033">MISSASSLAAASLITFGVLSTNSLASFKPRPVISRTTLITLIFCAPALVSSTSNSVFSAAASPAPPATATGAAAVTPNSSSIAFTKSLSSNTVIDLTASMICSLVIVNILP</sequence>